<protein>
    <recommendedName>
        <fullName evidence="9">Ribosomal RNA-processing protein 40</fullName>
    </recommendedName>
</protein>
<dbReference type="GO" id="GO:0000467">
    <property type="term" value="P:exonucleolytic trimming to generate mature 3'-end of 5.8S rRNA from tricistronic rRNA transcript (SSU-rRNA, 5.8S rRNA, LSU-rRNA)"/>
    <property type="evidence" value="ECO:0007669"/>
    <property type="project" value="EnsemblFungi"/>
</dbReference>
<keyword evidence="7" id="KW-0694">RNA-binding</keyword>
<evidence type="ECO:0000256" key="6">
    <source>
        <dbReference type="ARBA" id="ARBA00022835"/>
    </source>
</evidence>
<keyword evidence="8" id="KW-0539">Nucleus</keyword>
<evidence type="ECO:0000256" key="2">
    <source>
        <dbReference type="ARBA" id="ARBA00004604"/>
    </source>
</evidence>
<dbReference type="Gene3D" id="2.40.50.140">
    <property type="entry name" value="Nucleic acid-binding proteins"/>
    <property type="match status" value="1"/>
</dbReference>
<evidence type="ECO:0000256" key="8">
    <source>
        <dbReference type="ARBA" id="ARBA00023242"/>
    </source>
</evidence>
<dbReference type="InterPro" id="IPR026699">
    <property type="entry name" value="Exosome_RNA_bind1/RRP40/RRP4"/>
</dbReference>
<dbReference type="GO" id="GO:0003723">
    <property type="term" value="F:RNA binding"/>
    <property type="evidence" value="ECO:0007669"/>
    <property type="project" value="UniProtKB-KW"/>
</dbReference>
<dbReference type="InterPro" id="IPR036612">
    <property type="entry name" value="KH_dom_type_1_sf"/>
</dbReference>
<dbReference type="InterPro" id="IPR012340">
    <property type="entry name" value="NA-bd_OB-fold"/>
</dbReference>
<dbReference type="Proteomes" id="UP000190274">
    <property type="component" value="Chromosome D"/>
</dbReference>
<dbReference type="Gene3D" id="3.30.1370.10">
    <property type="entry name" value="K Homology domain, type 1"/>
    <property type="match status" value="1"/>
</dbReference>
<dbReference type="InterPro" id="IPR037319">
    <property type="entry name" value="Rrp40_S1"/>
</dbReference>
<dbReference type="AlphaFoldDB" id="A0A1G4J3N2"/>
<dbReference type="CDD" id="cd05790">
    <property type="entry name" value="S1_Rrp40"/>
    <property type="match status" value="1"/>
</dbReference>
<dbReference type="Gene3D" id="2.40.50.100">
    <property type="match status" value="1"/>
</dbReference>
<dbReference type="GO" id="GO:0005730">
    <property type="term" value="C:nucleolus"/>
    <property type="evidence" value="ECO:0007669"/>
    <property type="project" value="UniProtKB-SubCell"/>
</dbReference>
<evidence type="ECO:0000259" key="10">
    <source>
        <dbReference type="Pfam" id="PF15985"/>
    </source>
</evidence>
<evidence type="ECO:0000256" key="3">
    <source>
        <dbReference type="ARBA" id="ARBA00007841"/>
    </source>
</evidence>
<dbReference type="GO" id="GO:0071051">
    <property type="term" value="P:poly(A)-dependent snoRNA 3'-end processing"/>
    <property type="evidence" value="ECO:0007669"/>
    <property type="project" value="TreeGrafter"/>
</dbReference>
<reference evidence="11 12" key="1">
    <citation type="submission" date="2016-03" db="EMBL/GenBank/DDBJ databases">
        <authorList>
            <person name="Devillers H."/>
        </authorList>
    </citation>
    <scope>NUCLEOTIDE SEQUENCE [LARGE SCALE GENOMIC DNA]</scope>
    <source>
        <strain evidence="11">CBS 10888</strain>
    </source>
</reference>
<dbReference type="OrthoDB" id="340500at2759"/>
<evidence type="ECO:0000256" key="4">
    <source>
        <dbReference type="ARBA" id="ARBA00022490"/>
    </source>
</evidence>
<evidence type="ECO:0000313" key="12">
    <source>
        <dbReference type="Proteomes" id="UP000190274"/>
    </source>
</evidence>
<dbReference type="GO" id="GO:0071038">
    <property type="term" value="P:TRAMP-dependent tRNA surveillance pathway"/>
    <property type="evidence" value="ECO:0007669"/>
    <property type="project" value="EnsemblFungi"/>
</dbReference>
<dbReference type="PANTHER" id="PTHR21321:SF1">
    <property type="entry name" value="EXOSOME COMPLEX COMPONENT RRP40"/>
    <property type="match status" value="1"/>
</dbReference>
<dbReference type="CDD" id="cd22526">
    <property type="entry name" value="KH-I_Rrp40"/>
    <property type="match status" value="1"/>
</dbReference>
<dbReference type="GO" id="GO:0000176">
    <property type="term" value="C:nuclear exosome (RNase complex)"/>
    <property type="evidence" value="ECO:0007669"/>
    <property type="project" value="EnsemblFungi"/>
</dbReference>
<comment type="similarity">
    <text evidence="3">Belongs to the RRP40 family.</text>
</comment>
<dbReference type="GO" id="GO:0034475">
    <property type="term" value="P:U4 snRNA 3'-end processing"/>
    <property type="evidence" value="ECO:0007669"/>
    <property type="project" value="TreeGrafter"/>
</dbReference>
<dbReference type="GO" id="GO:0071035">
    <property type="term" value="P:nuclear polyadenylation-dependent rRNA catabolic process"/>
    <property type="evidence" value="ECO:0007669"/>
    <property type="project" value="EnsemblFungi"/>
</dbReference>
<dbReference type="PANTHER" id="PTHR21321">
    <property type="entry name" value="PNAS-3 RELATED"/>
    <property type="match status" value="1"/>
</dbReference>
<evidence type="ECO:0000313" key="11">
    <source>
        <dbReference type="EMBL" id="SCU84203.1"/>
    </source>
</evidence>
<proteinExistence type="inferred from homology"/>
<dbReference type="Pfam" id="PF15985">
    <property type="entry name" value="KH_6"/>
    <property type="match status" value="1"/>
</dbReference>
<evidence type="ECO:0000256" key="9">
    <source>
        <dbReference type="ARBA" id="ARBA00030615"/>
    </source>
</evidence>
<dbReference type="SUPFAM" id="SSF54791">
    <property type="entry name" value="Eukaryotic type KH-domain (KH-domain type I)"/>
    <property type="match status" value="1"/>
</dbReference>
<keyword evidence="12" id="KW-1185">Reference proteome</keyword>
<organism evidence="11 12">
    <name type="scientific">Lachancea dasiensis</name>
    <dbReference type="NCBI Taxonomy" id="1072105"/>
    <lineage>
        <taxon>Eukaryota</taxon>
        <taxon>Fungi</taxon>
        <taxon>Dikarya</taxon>
        <taxon>Ascomycota</taxon>
        <taxon>Saccharomycotina</taxon>
        <taxon>Saccharomycetes</taxon>
        <taxon>Saccharomycetales</taxon>
        <taxon>Saccharomycetaceae</taxon>
        <taxon>Lachancea</taxon>
    </lineage>
</organism>
<accession>A0A1G4J3N2</accession>
<sequence>MSVFIAPGDDFHLESRDNVILGPGAYCDPRSQAFTPVNAGFEVITESKKGICAHVEYNSKRYVPAVGDLVVGLITGSFSDSYRVSLASFSTPVTLSYMAFPNASKKNRPTLKVGDLVYARVCKADKELEAEIECVDSTTGKDDGFGHLEHGTLVQASLAFCRELTFNAEYPLLSLLAKHAQFEVAIGINGRIWIKSEEIRHTLAFSRSLLECQDHPVSEHKHIISKHFKNVLNASS</sequence>
<comment type="subcellular location">
    <subcellularLocation>
        <location evidence="1">Cytoplasm</location>
    </subcellularLocation>
    <subcellularLocation>
        <location evidence="2">Nucleus</location>
        <location evidence="2">Nucleolus</location>
    </subcellularLocation>
</comment>
<keyword evidence="6" id="KW-0271">Exosome</keyword>
<dbReference type="GO" id="GO:0000177">
    <property type="term" value="C:cytoplasmic exosome (RNase complex)"/>
    <property type="evidence" value="ECO:0007669"/>
    <property type="project" value="EnsemblFungi"/>
</dbReference>
<dbReference type="GO" id="GO:0030145">
    <property type="term" value="F:manganese ion binding"/>
    <property type="evidence" value="ECO:0007669"/>
    <property type="project" value="EnsemblFungi"/>
</dbReference>
<dbReference type="InterPro" id="IPR049469">
    <property type="entry name" value="RRP40_KH-I"/>
</dbReference>
<evidence type="ECO:0000256" key="5">
    <source>
        <dbReference type="ARBA" id="ARBA00022552"/>
    </source>
</evidence>
<name>A0A1G4J3N2_9SACH</name>
<keyword evidence="4" id="KW-0963">Cytoplasm</keyword>
<keyword evidence="5" id="KW-0698">rRNA processing</keyword>
<dbReference type="GO" id="GO:0071034">
    <property type="term" value="P:CUT catabolic process"/>
    <property type="evidence" value="ECO:0007669"/>
    <property type="project" value="TreeGrafter"/>
</dbReference>
<evidence type="ECO:0000256" key="1">
    <source>
        <dbReference type="ARBA" id="ARBA00004496"/>
    </source>
</evidence>
<dbReference type="FunFam" id="2.40.50.140:FF:000127">
    <property type="entry name" value="Exosome complex component RRP40"/>
    <property type="match status" value="1"/>
</dbReference>
<evidence type="ECO:0000256" key="7">
    <source>
        <dbReference type="ARBA" id="ARBA00022884"/>
    </source>
</evidence>
<dbReference type="EMBL" id="LT598454">
    <property type="protein sequence ID" value="SCU84203.1"/>
    <property type="molecule type" value="Genomic_DNA"/>
</dbReference>
<dbReference type="SUPFAM" id="SSF50249">
    <property type="entry name" value="Nucleic acid-binding proteins"/>
    <property type="match status" value="1"/>
</dbReference>
<gene>
    <name evidence="11" type="ORF">LADA_0D00430G</name>
</gene>
<dbReference type="InterPro" id="IPR004088">
    <property type="entry name" value="KH_dom_type_1"/>
</dbReference>
<dbReference type="STRING" id="1266660.A0A1G4J3N2"/>
<feature type="domain" description="K Homology" evidence="10">
    <location>
        <begin position="151"/>
        <end position="198"/>
    </location>
</feature>
<dbReference type="Pfam" id="PF21262">
    <property type="entry name" value="RRP40_S1"/>
    <property type="match status" value="1"/>
</dbReference>